<organism evidence="12 13">
    <name type="scientific">Oldenlandia corymbosa var. corymbosa</name>
    <dbReference type="NCBI Taxonomy" id="529605"/>
    <lineage>
        <taxon>Eukaryota</taxon>
        <taxon>Viridiplantae</taxon>
        <taxon>Streptophyta</taxon>
        <taxon>Embryophyta</taxon>
        <taxon>Tracheophyta</taxon>
        <taxon>Spermatophyta</taxon>
        <taxon>Magnoliopsida</taxon>
        <taxon>eudicotyledons</taxon>
        <taxon>Gunneridae</taxon>
        <taxon>Pentapetalae</taxon>
        <taxon>asterids</taxon>
        <taxon>lamiids</taxon>
        <taxon>Gentianales</taxon>
        <taxon>Rubiaceae</taxon>
        <taxon>Rubioideae</taxon>
        <taxon>Spermacoceae</taxon>
        <taxon>Hedyotis-Oldenlandia complex</taxon>
        <taxon>Oldenlandia</taxon>
    </lineage>
</organism>
<dbReference type="InterPro" id="IPR005829">
    <property type="entry name" value="Sugar_transporter_CS"/>
</dbReference>
<protein>
    <submittedName>
        <fullName evidence="12">OLC1v1000595C1</fullName>
    </submittedName>
</protein>
<feature type="transmembrane region" description="Helical" evidence="10">
    <location>
        <begin position="46"/>
        <end position="67"/>
    </location>
</feature>
<dbReference type="InterPro" id="IPR050549">
    <property type="entry name" value="MFS_Trehalose_Transporter"/>
</dbReference>
<feature type="transmembrane region" description="Helical" evidence="10">
    <location>
        <begin position="447"/>
        <end position="466"/>
    </location>
</feature>
<gene>
    <name evidence="12" type="ORF">OLC1_LOCUS11699</name>
</gene>
<evidence type="ECO:0000256" key="1">
    <source>
        <dbReference type="ARBA" id="ARBA00004141"/>
    </source>
</evidence>
<evidence type="ECO:0000313" key="12">
    <source>
        <dbReference type="EMBL" id="CAI9102339.1"/>
    </source>
</evidence>
<dbReference type="Gene3D" id="1.20.1250.20">
    <property type="entry name" value="MFS general substrate transporter like domains"/>
    <property type="match status" value="1"/>
</dbReference>
<feature type="transmembrane region" description="Helical" evidence="10">
    <location>
        <begin position="415"/>
        <end position="435"/>
    </location>
</feature>
<evidence type="ECO:0000256" key="10">
    <source>
        <dbReference type="SAM" id="Phobius"/>
    </source>
</evidence>
<evidence type="ECO:0000256" key="8">
    <source>
        <dbReference type="ARBA" id="ARBA00044504"/>
    </source>
</evidence>
<evidence type="ECO:0000256" key="9">
    <source>
        <dbReference type="RuleBase" id="RU003346"/>
    </source>
</evidence>
<feature type="transmembrane region" description="Helical" evidence="10">
    <location>
        <begin position="199"/>
        <end position="220"/>
    </location>
</feature>
<keyword evidence="3 9" id="KW-0813">Transport</keyword>
<feature type="domain" description="Major facilitator superfamily (MFS) profile" evidence="11">
    <location>
        <begin position="44"/>
        <end position="470"/>
    </location>
</feature>
<feature type="transmembrane region" description="Helical" evidence="10">
    <location>
        <begin position="87"/>
        <end position="105"/>
    </location>
</feature>
<feature type="transmembrane region" description="Helical" evidence="10">
    <location>
        <begin position="117"/>
        <end position="134"/>
    </location>
</feature>
<dbReference type="PANTHER" id="PTHR48021">
    <property type="match status" value="1"/>
</dbReference>
<evidence type="ECO:0000313" key="13">
    <source>
        <dbReference type="Proteomes" id="UP001161247"/>
    </source>
</evidence>
<dbReference type="GO" id="GO:0016020">
    <property type="term" value="C:membrane"/>
    <property type="evidence" value="ECO:0007669"/>
    <property type="project" value="UniProtKB-SubCell"/>
</dbReference>
<dbReference type="Proteomes" id="UP001161247">
    <property type="component" value="Chromosome 4"/>
</dbReference>
<dbReference type="FunFam" id="1.20.1250.20:FF:000043">
    <property type="entry name" value="sugar transporter ERD6-like 6"/>
    <property type="match status" value="1"/>
</dbReference>
<dbReference type="InterPro" id="IPR044775">
    <property type="entry name" value="MFS_ERD6/Tret1-like"/>
</dbReference>
<keyword evidence="7 10" id="KW-0472">Membrane</keyword>
<feature type="transmembrane region" description="Helical" evidence="10">
    <location>
        <begin position="319"/>
        <end position="338"/>
    </location>
</feature>
<evidence type="ECO:0000256" key="5">
    <source>
        <dbReference type="ARBA" id="ARBA00022692"/>
    </source>
</evidence>
<evidence type="ECO:0000256" key="4">
    <source>
        <dbReference type="ARBA" id="ARBA00022597"/>
    </source>
</evidence>
<dbReference type="AlphaFoldDB" id="A0AAV1D5R2"/>
<dbReference type="SUPFAM" id="SSF103473">
    <property type="entry name" value="MFS general substrate transporter"/>
    <property type="match status" value="1"/>
</dbReference>
<evidence type="ECO:0000256" key="7">
    <source>
        <dbReference type="ARBA" id="ARBA00023136"/>
    </source>
</evidence>
<proteinExistence type="inferred from homology"/>
<comment type="similarity">
    <text evidence="2 9">Belongs to the major facilitator superfamily. Sugar transporter (TC 2.A.1.1) family.</text>
</comment>
<feature type="transmembrane region" description="Helical" evidence="10">
    <location>
        <begin position="146"/>
        <end position="164"/>
    </location>
</feature>
<dbReference type="PROSITE" id="PS00216">
    <property type="entry name" value="SUGAR_TRANSPORT_1"/>
    <property type="match status" value="1"/>
</dbReference>
<name>A0AAV1D5R2_OLDCO</name>
<sequence>MEPQTIVHVEEDSNSTPLLRNVNPADPMRNVTAESSSGPAADHATVVLIFSSLISVLGSYVFGTAVGFSSPAQSGIIDELGLSLAEYSLFGSILTIGAMLGAVMSGKIADSFGRRRAMGFSQMFCLVGWGAVSASKSAWLLDVGRFSTGYGIGILSYVVPVYIAEITPKNLRGAFTAVNQLMICCGVSVMYTIGNFMSWRLLAFIGTIPCLLQLLGLFFIPESPRWLAKLNRWKECETSLQRLRGDTADISQEAAEIKDYTESLRQLSETRLIDLFDVKYAHALLVGVGLMVLQQLGGVNAIAYYASAIFESSGFSSRTGTLAMVVIQVPMTLLGTLLMDKSGRIPLLMISATGTCLGCFLTGLSFLLQDLQIWKYSPILALIGVLVFTGSFSLGMGGIPWVIMSEIFPINVKGLAGSLVTVVNWLGSWVISYSFNFLTEWITSEGTFLIFSIASGLTLVFVAKLVPETKGRTLEEIQASMVLFNRKN</sequence>
<keyword evidence="4" id="KW-0762">Sugar transport</keyword>
<keyword evidence="6 10" id="KW-1133">Transmembrane helix</keyword>
<evidence type="ECO:0000259" key="11">
    <source>
        <dbReference type="PROSITE" id="PS50850"/>
    </source>
</evidence>
<dbReference type="InterPro" id="IPR003663">
    <property type="entry name" value="Sugar/inositol_transpt"/>
</dbReference>
<accession>A0AAV1D5R2</accession>
<dbReference type="PROSITE" id="PS50850">
    <property type="entry name" value="MFS"/>
    <property type="match status" value="1"/>
</dbReference>
<dbReference type="Pfam" id="PF00083">
    <property type="entry name" value="Sugar_tr"/>
    <property type="match status" value="1"/>
</dbReference>
<dbReference type="InterPro" id="IPR036259">
    <property type="entry name" value="MFS_trans_sf"/>
</dbReference>
<dbReference type="InterPro" id="IPR005828">
    <property type="entry name" value="MFS_sugar_transport-like"/>
</dbReference>
<dbReference type="EMBL" id="OX459121">
    <property type="protein sequence ID" value="CAI9102339.1"/>
    <property type="molecule type" value="Genomic_DNA"/>
</dbReference>
<feature type="transmembrane region" description="Helical" evidence="10">
    <location>
        <begin position="171"/>
        <end position="193"/>
    </location>
</feature>
<evidence type="ECO:0000256" key="6">
    <source>
        <dbReference type="ARBA" id="ARBA00022989"/>
    </source>
</evidence>
<feature type="transmembrane region" description="Helical" evidence="10">
    <location>
        <begin position="345"/>
        <end position="367"/>
    </location>
</feature>
<keyword evidence="5 10" id="KW-0812">Transmembrane</keyword>
<comment type="similarity">
    <text evidence="8">Belongs to the major facilitator superfamily. Phosphate:H(+) symporter (TC 2.A.1.9) family.</text>
</comment>
<comment type="subcellular location">
    <subcellularLocation>
        <location evidence="1">Membrane</location>
        <topology evidence="1">Multi-pass membrane protein</topology>
    </subcellularLocation>
</comment>
<dbReference type="PANTHER" id="PTHR48021:SF25">
    <property type="entry name" value="SUGAR TRANSPORTER ERD6-LIKE 5"/>
    <property type="match status" value="1"/>
</dbReference>
<keyword evidence="13" id="KW-1185">Reference proteome</keyword>
<dbReference type="InterPro" id="IPR020846">
    <property type="entry name" value="MFS_dom"/>
</dbReference>
<dbReference type="GO" id="GO:0051119">
    <property type="term" value="F:sugar transmembrane transporter activity"/>
    <property type="evidence" value="ECO:0007669"/>
    <property type="project" value="InterPro"/>
</dbReference>
<dbReference type="NCBIfam" id="TIGR00879">
    <property type="entry name" value="SP"/>
    <property type="match status" value="1"/>
</dbReference>
<evidence type="ECO:0000256" key="3">
    <source>
        <dbReference type="ARBA" id="ARBA00022448"/>
    </source>
</evidence>
<feature type="transmembrane region" description="Helical" evidence="10">
    <location>
        <begin position="280"/>
        <end position="307"/>
    </location>
</feature>
<evidence type="ECO:0000256" key="2">
    <source>
        <dbReference type="ARBA" id="ARBA00010992"/>
    </source>
</evidence>
<feature type="transmembrane region" description="Helical" evidence="10">
    <location>
        <begin position="379"/>
        <end position="403"/>
    </location>
</feature>
<dbReference type="PRINTS" id="PR00171">
    <property type="entry name" value="SUGRTRNSPORT"/>
</dbReference>
<reference evidence="12" key="1">
    <citation type="submission" date="2023-03" db="EMBL/GenBank/DDBJ databases">
        <authorList>
            <person name="Julca I."/>
        </authorList>
    </citation>
    <scope>NUCLEOTIDE SEQUENCE</scope>
</reference>
<dbReference type="CDD" id="cd17358">
    <property type="entry name" value="MFS_GLUT6_8_Class3_like"/>
    <property type="match status" value="1"/>
</dbReference>